<sequence>MKPDGRRHLPLAAALLVLWAAVAGLLRQALARTGGHLVYALDDPYIHMAIAKHMALHGVWGVTPFEFGSSTSSPLWTALLALAYRIVGVRDAVPLVLNLVLASACLPLIDARLRARVPGPARFVTLVAVVVLTPLPVIVFCGMEHPLHALATVGFAFAAMARLAAPRGQPASGASPGLLALAALLPLIRYEGLFVVLVVAALFAARGRPRDGAGLLLAAVIPVALYGGYAVGHGWFPIPNSVLVKGAPEGLAELLGRAPRNLMKSRALAGVMAVAGLLWLGAALRRRDPWRQFADVGWFYRYDAYLMVLGLTAIAWRLFPGEAAEAGSASAAARARGLVALRVGVVLLAAVLAWRRTVAFEQTPIASQNIYQQPYQMASFLARAYPGQAVAANDIGLVNYLADLHCCDLMGLATMPIARLRLVTRHRRAADVDRVVRESGARIAIAYESWFGNQYITEDRIPARWGAPVARWAIRDNVASTPPRARRWPRASKPSPPGSRTASDPARSPPTAGPSGPSTEPARCAQRGRACARLHIGKGANRRSGHGWGSKTPHRERREPMEPHGCGSRLQIGRGASRGVRPRGGRAAQAGEPVGARYGDSARLGLGADARRKRGSGSGRGTETPQARAARDGGAGRGQARPAPGWRRLGGLRAAP</sequence>
<feature type="transmembrane region" description="Helical" evidence="2">
    <location>
        <begin position="121"/>
        <end position="140"/>
    </location>
</feature>
<comment type="caution">
    <text evidence="3">The sequence shown here is derived from an EMBL/GenBank/DDBJ whole genome shotgun (WGS) entry which is preliminary data.</text>
</comment>
<keyword evidence="2" id="KW-0812">Transmembrane</keyword>
<feature type="compositionally biased region" description="Basic residues" evidence="1">
    <location>
        <begin position="530"/>
        <end position="545"/>
    </location>
</feature>
<feature type="compositionally biased region" description="Low complexity" evidence="1">
    <location>
        <begin position="638"/>
        <end position="647"/>
    </location>
</feature>
<organism evidence="3 4">
    <name type="scientific">Eiseniibacteriota bacterium</name>
    <dbReference type="NCBI Taxonomy" id="2212470"/>
    <lineage>
        <taxon>Bacteria</taxon>
        <taxon>Candidatus Eiseniibacteriota</taxon>
    </lineage>
</organism>
<dbReference type="EMBL" id="VBPB01000275">
    <property type="protein sequence ID" value="TMQ69829.1"/>
    <property type="molecule type" value="Genomic_DNA"/>
</dbReference>
<proteinExistence type="predicted"/>
<reference evidence="3 4" key="1">
    <citation type="journal article" date="2019" name="Nat. Microbiol.">
        <title>Mediterranean grassland soil C-N compound turnover is dependent on rainfall and depth, and is mediated by genomically divergent microorganisms.</title>
        <authorList>
            <person name="Diamond S."/>
            <person name="Andeer P.F."/>
            <person name="Li Z."/>
            <person name="Crits-Christoph A."/>
            <person name="Burstein D."/>
            <person name="Anantharaman K."/>
            <person name="Lane K.R."/>
            <person name="Thomas B.C."/>
            <person name="Pan C."/>
            <person name="Northen T.R."/>
            <person name="Banfield J.F."/>
        </authorList>
    </citation>
    <scope>NUCLEOTIDE SEQUENCE [LARGE SCALE GENOMIC DNA]</scope>
    <source>
        <strain evidence="3">WS_11</strain>
    </source>
</reference>
<evidence type="ECO:0000313" key="3">
    <source>
        <dbReference type="EMBL" id="TMQ69829.1"/>
    </source>
</evidence>
<feature type="transmembrane region" description="Helical" evidence="2">
    <location>
        <begin position="177"/>
        <end position="203"/>
    </location>
</feature>
<feature type="compositionally biased region" description="Low complexity" evidence="1">
    <location>
        <begin position="513"/>
        <end position="529"/>
    </location>
</feature>
<evidence type="ECO:0000256" key="1">
    <source>
        <dbReference type="SAM" id="MobiDB-lite"/>
    </source>
</evidence>
<feature type="transmembrane region" description="Helical" evidence="2">
    <location>
        <begin position="267"/>
        <end position="284"/>
    </location>
</feature>
<evidence type="ECO:0000313" key="4">
    <source>
        <dbReference type="Proteomes" id="UP000319771"/>
    </source>
</evidence>
<feature type="non-terminal residue" evidence="3">
    <location>
        <position position="656"/>
    </location>
</feature>
<feature type="transmembrane region" description="Helical" evidence="2">
    <location>
        <begin position="335"/>
        <end position="354"/>
    </location>
</feature>
<evidence type="ECO:0008006" key="5">
    <source>
        <dbReference type="Google" id="ProtNLM"/>
    </source>
</evidence>
<feature type="transmembrane region" description="Helical" evidence="2">
    <location>
        <begin position="146"/>
        <end position="165"/>
    </location>
</feature>
<feature type="transmembrane region" description="Helical" evidence="2">
    <location>
        <begin position="215"/>
        <end position="236"/>
    </location>
</feature>
<accession>A0A538U232</accession>
<gene>
    <name evidence="3" type="ORF">E6K81_14025</name>
</gene>
<feature type="region of interest" description="Disordered" evidence="1">
    <location>
        <begin position="481"/>
        <end position="656"/>
    </location>
</feature>
<keyword evidence="2" id="KW-1133">Transmembrane helix</keyword>
<dbReference type="Proteomes" id="UP000319771">
    <property type="component" value="Unassembled WGS sequence"/>
</dbReference>
<protein>
    <recommendedName>
        <fullName evidence="5">Glycosyltransferase RgtA/B/C/D-like domain-containing protein</fullName>
    </recommendedName>
</protein>
<feature type="transmembrane region" description="Helical" evidence="2">
    <location>
        <begin position="304"/>
        <end position="323"/>
    </location>
</feature>
<dbReference type="AlphaFoldDB" id="A0A538U232"/>
<keyword evidence="2" id="KW-0472">Membrane</keyword>
<name>A0A538U232_UNCEI</name>
<evidence type="ECO:0000256" key="2">
    <source>
        <dbReference type="SAM" id="Phobius"/>
    </source>
</evidence>